<dbReference type="GO" id="GO:0005524">
    <property type="term" value="F:ATP binding"/>
    <property type="evidence" value="ECO:0007669"/>
    <property type="project" value="UniProtKB-KW"/>
</dbReference>
<gene>
    <name evidence="1" type="ORF">C2E21_1999</name>
</gene>
<organism evidence="1 2">
    <name type="scientific">Chlorella sorokiniana</name>
    <name type="common">Freshwater green alga</name>
    <dbReference type="NCBI Taxonomy" id="3076"/>
    <lineage>
        <taxon>Eukaryota</taxon>
        <taxon>Viridiplantae</taxon>
        <taxon>Chlorophyta</taxon>
        <taxon>core chlorophytes</taxon>
        <taxon>Trebouxiophyceae</taxon>
        <taxon>Chlorellales</taxon>
        <taxon>Chlorellaceae</taxon>
        <taxon>Chlorella clade</taxon>
        <taxon>Chlorella</taxon>
    </lineage>
</organism>
<proteinExistence type="predicted"/>
<reference evidence="1 2" key="1">
    <citation type="journal article" date="2018" name="Plant J.">
        <title>Genome sequences of Chlorella sorokiniana UTEX 1602 and Micractinium conductrix SAG 241.80: implications to maltose excretion by a green alga.</title>
        <authorList>
            <person name="Arriola M.B."/>
            <person name="Velmurugan N."/>
            <person name="Zhang Y."/>
            <person name="Plunkett M.H."/>
            <person name="Hondzo H."/>
            <person name="Barney B.M."/>
        </authorList>
    </citation>
    <scope>NUCLEOTIDE SEQUENCE [LARGE SCALE GENOMIC DNA]</scope>
    <source>
        <strain evidence="2">UTEX 1602</strain>
    </source>
</reference>
<keyword evidence="2" id="KW-1185">Reference proteome</keyword>
<protein>
    <submittedName>
        <fullName evidence="1">ATP-binding protein</fullName>
    </submittedName>
</protein>
<comment type="caution">
    <text evidence="1">The sequence shown here is derived from an EMBL/GenBank/DDBJ whole genome shotgun (WGS) entry which is preliminary data.</text>
</comment>
<dbReference type="AlphaFoldDB" id="A0A2P6U184"/>
<name>A0A2P6U184_CHLSO</name>
<keyword evidence="1" id="KW-0547">Nucleotide-binding</keyword>
<keyword evidence="1" id="KW-0067">ATP-binding</keyword>
<sequence length="396" mass="40939">MSGQRSLRIGVSGGSARDVLRLVASAQSGASLAHLSLDIFFFGGSPDSGDEGAGGQDGRRDVIALAPGYEGITGRGLPQLRTLQVMAPYPVVLLVPMPYLELLVVSGLDDEMGGVMAPGGVRLGTGPTYGRRAAAAAAAAAAAPPLFPALRQDLTPASIYSAGLVGEMGEVPEGWDIGLHSNNFAPLLAAAAPAPLTALDLCLGEAPDAPMQTAMRALTRLTSLRLRFADAPSMDAGWMGEGGEDFGGWDEEEAEAFGMPPGQAPAQPAAPAEPKHAFDCRLLTGMAALEEFSTSDGGRLEHPAALARLPTLRTLRLPGTAALPALAPHLPHLTCLELERATPQKLAGDAAACAALRNLRGLRRVAVGTPPTYTIRQTEASRASDRQAMSAIAKHL</sequence>
<dbReference type="EMBL" id="LHPG02000003">
    <property type="protein sequence ID" value="PRW60073.1"/>
    <property type="molecule type" value="Genomic_DNA"/>
</dbReference>
<accession>A0A2P6U184</accession>
<evidence type="ECO:0000313" key="2">
    <source>
        <dbReference type="Proteomes" id="UP000239899"/>
    </source>
</evidence>
<evidence type="ECO:0000313" key="1">
    <source>
        <dbReference type="EMBL" id="PRW60073.1"/>
    </source>
</evidence>
<dbReference type="Proteomes" id="UP000239899">
    <property type="component" value="Unassembled WGS sequence"/>
</dbReference>